<comment type="caution">
    <text evidence="1">The sequence shown here is derived from an EMBL/GenBank/DDBJ whole genome shotgun (WGS) entry which is preliminary data.</text>
</comment>
<protein>
    <submittedName>
        <fullName evidence="1">Uncharacterized protein</fullName>
    </submittedName>
</protein>
<gene>
    <name evidence="1" type="ORF">DSO57_1012255</name>
</gene>
<name>A0ACC2RX31_9FUNG</name>
<reference evidence="1" key="1">
    <citation type="submission" date="2022-04" db="EMBL/GenBank/DDBJ databases">
        <title>Genome of the entomopathogenic fungus Entomophthora muscae.</title>
        <authorList>
            <person name="Elya C."/>
            <person name="Lovett B.R."/>
            <person name="Lee E."/>
            <person name="Macias A.M."/>
            <person name="Hajek A.E."/>
            <person name="De Bivort B.L."/>
            <person name="Kasson M.T."/>
            <person name="De Fine Licht H.H."/>
            <person name="Stajich J.E."/>
        </authorList>
    </citation>
    <scope>NUCLEOTIDE SEQUENCE</scope>
    <source>
        <strain evidence="1">Berkeley</strain>
    </source>
</reference>
<keyword evidence="2" id="KW-1185">Reference proteome</keyword>
<dbReference type="Proteomes" id="UP001165960">
    <property type="component" value="Unassembled WGS sequence"/>
</dbReference>
<accession>A0ACC2RX31</accession>
<sequence length="141" mass="15052">MSMLQIVDLVSSDDEHQLIEILSSSSSSPRYSSSQSLNKTVTQAETTTCDTLKNIVTPSLADKVPSPSYSSCPSSSTLPLTLIQRSCPSLIAASDKHPKKASVPSTEVSPRGIVTVDGKKITVHSKSLTPKKEKKALSRPL</sequence>
<organism evidence="1 2">
    <name type="scientific">Entomophthora muscae</name>
    <dbReference type="NCBI Taxonomy" id="34485"/>
    <lineage>
        <taxon>Eukaryota</taxon>
        <taxon>Fungi</taxon>
        <taxon>Fungi incertae sedis</taxon>
        <taxon>Zoopagomycota</taxon>
        <taxon>Entomophthoromycotina</taxon>
        <taxon>Entomophthoromycetes</taxon>
        <taxon>Entomophthorales</taxon>
        <taxon>Entomophthoraceae</taxon>
        <taxon>Entomophthora</taxon>
    </lineage>
</organism>
<dbReference type="EMBL" id="QTSX02006433">
    <property type="protein sequence ID" value="KAJ9054619.1"/>
    <property type="molecule type" value="Genomic_DNA"/>
</dbReference>
<evidence type="ECO:0000313" key="1">
    <source>
        <dbReference type="EMBL" id="KAJ9054619.1"/>
    </source>
</evidence>
<proteinExistence type="predicted"/>
<evidence type="ECO:0000313" key="2">
    <source>
        <dbReference type="Proteomes" id="UP001165960"/>
    </source>
</evidence>